<name>A0ABR8KXM9_9SPHN</name>
<dbReference type="PANTHER" id="PTHR12049:SF7">
    <property type="entry name" value="PROTEIN ARGININE METHYLTRANSFERASE NDUFAF7, MITOCHONDRIAL"/>
    <property type="match status" value="1"/>
</dbReference>
<keyword evidence="1 3" id="KW-0489">Methyltransferase</keyword>
<dbReference type="SUPFAM" id="SSF53335">
    <property type="entry name" value="S-adenosyl-L-methionine-dependent methyltransferases"/>
    <property type="match status" value="1"/>
</dbReference>
<organism evidence="3 4">
    <name type="scientific">Erythrobacter rubeus</name>
    <dbReference type="NCBI Taxonomy" id="2760803"/>
    <lineage>
        <taxon>Bacteria</taxon>
        <taxon>Pseudomonadati</taxon>
        <taxon>Pseudomonadota</taxon>
        <taxon>Alphaproteobacteria</taxon>
        <taxon>Sphingomonadales</taxon>
        <taxon>Erythrobacteraceae</taxon>
        <taxon>Erythrobacter/Porphyrobacter group</taxon>
        <taxon>Erythrobacter</taxon>
    </lineage>
</organism>
<dbReference type="InterPro" id="IPR029063">
    <property type="entry name" value="SAM-dependent_MTases_sf"/>
</dbReference>
<dbReference type="Gene3D" id="3.40.50.12710">
    <property type="match status" value="1"/>
</dbReference>
<protein>
    <submittedName>
        <fullName evidence="3">SAM-dependent methyltransferase</fullName>
    </submittedName>
</protein>
<evidence type="ECO:0000313" key="3">
    <source>
        <dbReference type="EMBL" id="MBD2842982.1"/>
    </source>
</evidence>
<dbReference type="Pfam" id="PF02636">
    <property type="entry name" value="Methyltransf_28"/>
    <property type="match status" value="1"/>
</dbReference>
<comment type="caution">
    <text evidence="3">The sequence shown here is derived from an EMBL/GenBank/DDBJ whole genome shotgun (WGS) entry which is preliminary data.</text>
</comment>
<dbReference type="EMBL" id="JACXLC010000001">
    <property type="protein sequence ID" value="MBD2842982.1"/>
    <property type="molecule type" value="Genomic_DNA"/>
</dbReference>
<gene>
    <name evidence="3" type="ORF">IB285_12035</name>
</gene>
<dbReference type="GO" id="GO:0032259">
    <property type="term" value="P:methylation"/>
    <property type="evidence" value="ECO:0007669"/>
    <property type="project" value="UniProtKB-KW"/>
</dbReference>
<dbReference type="Proteomes" id="UP000635384">
    <property type="component" value="Unassembled WGS sequence"/>
</dbReference>
<accession>A0ABR8KXM9</accession>
<sequence>MGESNARYYDSRDPLGDEGDFITAPEISQMFGELVGLWIADVWVKMGASKNIHYVELGPGRGTLAKDVLRTAGKYGFEPQIHFVEGSLQLRQVQRQAVPTVRFHNDLSTLPEDRPLLIVANEFFDALPIHQLVRSANGWHERMIGLEGDNLAFVAGDKPMDSIVPTSWKSAAQGSMIETSPAAATIMAEIAQRLKNQGGAALIIDYGASELRAGSTLQAIKDHKKVDPLDAPGEADLTAHVDFEMLQEVAEKNGADVMGLQMQGEWLRQLHIDTRLEALKRKSPNMADQLQRQRDRLVEDDQMGALFKVLGVCGPRWQHGEGFD</sequence>
<proteinExistence type="predicted"/>
<dbReference type="GO" id="GO:0008168">
    <property type="term" value="F:methyltransferase activity"/>
    <property type="evidence" value="ECO:0007669"/>
    <property type="project" value="UniProtKB-KW"/>
</dbReference>
<keyword evidence="4" id="KW-1185">Reference proteome</keyword>
<dbReference type="InterPro" id="IPR038375">
    <property type="entry name" value="NDUFAF7_sf"/>
</dbReference>
<evidence type="ECO:0000256" key="2">
    <source>
        <dbReference type="ARBA" id="ARBA00022679"/>
    </source>
</evidence>
<reference evidence="3 4" key="1">
    <citation type="submission" date="2020-09" db="EMBL/GenBank/DDBJ databases">
        <authorList>
            <person name="Yoon J.-W."/>
        </authorList>
    </citation>
    <scope>NUCLEOTIDE SEQUENCE [LARGE SCALE GENOMIC DNA]</scope>
    <source>
        <strain evidence="3 4">KMU-140</strain>
    </source>
</reference>
<keyword evidence="2" id="KW-0808">Transferase</keyword>
<dbReference type="InterPro" id="IPR003788">
    <property type="entry name" value="NDUFAF7"/>
</dbReference>
<dbReference type="PANTHER" id="PTHR12049">
    <property type="entry name" value="PROTEIN ARGININE METHYLTRANSFERASE NDUFAF7, MITOCHONDRIAL"/>
    <property type="match status" value="1"/>
</dbReference>
<evidence type="ECO:0000256" key="1">
    <source>
        <dbReference type="ARBA" id="ARBA00022603"/>
    </source>
</evidence>
<evidence type="ECO:0000313" key="4">
    <source>
        <dbReference type="Proteomes" id="UP000635384"/>
    </source>
</evidence>